<keyword evidence="3" id="KW-1185">Reference proteome</keyword>
<protein>
    <submittedName>
        <fullName evidence="2">Uncharacterized protein</fullName>
    </submittedName>
</protein>
<feature type="transmembrane region" description="Helical" evidence="1">
    <location>
        <begin position="260"/>
        <end position="280"/>
    </location>
</feature>
<dbReference type="HOGENOM" id="CLU_797318_0_0_1"/>
<evidence type="ECO:0000313" key="3">
    <source>
        <dbReference type="Proteomes" id="UP000016931"/>
    </source>
</evidence>
<feature type="transmembrane region" description="Helical" evidence="1">
    <location>
        <begin position="286"/>
        <end position="306"/>
    </location>
</feature>
<feature type="transmembrane region" description="Helical" evidence="1">
    <location>
        <begin position="318"/>
        <end position="339"/>
    </location>
</feature>
<organism evidence="2 3">
    <name type="scientific">Sphaerulina musiva (strain SO2202)</name>
    <name type="common">Poplar stem canker fungus</name>
    <name type="synonym">Septoria musiva</name>
    <dbReference type="NCBI Taxonomy" id="692275"/>
    <lineage>
        <taxon>Eukaryota</taxon>
        <taxon>Fungi</taxon>
        <taxon>Dikarya</taxon>
        <taxon>Ascomycota</taxon>
        <taxon>Pezizomycotina</taxon>
        <taxon>Dothideomycetes</taxon>
        <taxon>Dothideomycetidae</taxon>
        <taxon>Mycosphaerellales</taxon>
        <taxon>Mycosphaerellaceae</taxon>
        <taxon>Sphaerulina</taxon>
    </lineage>
</organism>
<evidence type="ECO:0000313" key="2">
    <source>
        <dbReference type="EMBL" id="EMF17585.1"/>
    </source>
</evidence>
<dbReference type="EMBL" id="KB456260">
    <property type="protein sequence ID" value="EMF17585.1"/>
    <property type="molecule type" value="Genomic_DNA"/>
</dbReference>
<name>N1QK64_SPHMS</name>
<dbReference type="Proteomes" id="UP000016931">
    <property type="component" value="Unassembled WGS sequence"/>
</dbReference>
<accession>N1QK64</accession>
<dbReference type="GeneID" id="27898945"/>
<sequence>MRLLKNARTSIADRLVGTFRSVTFRTILQIKRVTCCRYLPSGKSSNGPDVADIPGAAFTGACAAAEVSPDAGTFFSSVTAAAEVSVAGVGAGSTVSVAVVAAVAAGTAGGAFSIVTAGVGGGAVSFSTTFSSAGGNELSFTGPLVVSATGGASAVVSVFGGGAGGVSRADTGADGAGVSVAGETPEVSVDGAFGKAASSLGAGAVVLGTAAVSGALDGSEGSCLFVSGAAVEAEGALCSTAGFEAGWSGAAASGFVASDFVASGFVASGFVASGFVASGFVASGTAVGVVDGFAGGSAALSCLFFFPRLSMPLNKPFSLSTASGGTPGMMMVVVVVVVMGEQEVYRSQ</sequence>
<keyword evidence="1" id="KW-0812">Transmembrane</keyword>
<keyword evidence="1" id="KW-0472">Membrane</keyword>
<keyword evidence="1" id="KW-1133">Transmembrane helix</keyword>
<gene>
    <name evidence="2" type="ORF">SEPMUDRAFT_122930</name>
</gene>
<proteinExistence type="predicted"/>
<dbReference type="RefSeq" id="XP_016765706.1">
    <property type="nucleotide sequence ID" value="XM_016901808.1"/>
</dbReference>
<evidence type="ECO:0000256" key="1">
    <source>
        <dbReference type="SAM" id="Phobius"/>
    </source>
</evidence>
<dbReference type="AlphaFoldDB" id="N1QK64"/>
<reference evidence="2 3" key="1">
    <citation type="journal article" date="2012" name="PLoS Pathog.">
        <title>Diverse lifestyles and strategies of plant pathogenesis encoded in the genomes of eighteen Dothideomycetes fungi.</title>
        <authorList>
            <person name="Ohm R.A."/>
            <person name="Feau N."/>
            <person name="Henrissat B."/>
            <person name="Schoch C.L."/>
            <person name="Horwitz B.A."/>
            <person name="Barry K.W."/>
            <person name="Condon B.J."/>
            <person name="Copeland A.C."/>
            <person name="Dhillon B."/>
            <person name="Glaser F."/>
            <person name="Hesse C.N."/>
            <person name="Kosti I."/>
            <person name="LaButti K."/>
            <person name="Lindquist E.A."/>
            <person name="Lucas S."/>
            <person name="Salamov A.A."/>
            <person name="Bradshaw R.E."/>
            <person name="Ciuffetti L."/>
            <person name="Hamelin R.C."/>
            <person name="Kema G.H.J."/>
            <person name="Lawrence C."/>
            <person name="Scott J.A."/>
            <person name="Spatafora J.W."/>
            <person name="Turgeon B.G."/>
            <person name="de Wit P.J.G.M."/>
            <person name="Zhong S."/>
            <person name="Goodwin S.B."/>
            <person name="Grigoriev I.V."/>
        </authorList>
    </citation>
    <scope>NUCLEOTIDE SEQUENCE [LARGE SCALE GENOMIC DNA]</scope>
    <source>
        <strain evidence="2 3">SO2202</strain>
    </source>
</reference>
<dbReference type="OMA" id="VTCCRYL"/>